<dbReference type="Pfam" id="PF00175">
    <property type="entry name" value="NAD_binding_1"/>
    <property type="match status" value="1"/>
</dbReference>
<dbReference type="EMBL" id="JASJEU010000003">
    <property type="protein sequence ID" value="MDJ1649273.1"/>
    <property type="molecule type" value="Genomic_DNA"/>
</dbReference>
<keyword evidence="2" id="KW-0813">Transport</keyword>
<name>A0ABT7DIC0_9ACTN</name>
<dbReference type="PANTHER" id="PTHR43513:SF3">
    <property type="entry name" value="DIHYDROOROTATE DEHYDROGENASE B (NAD(+)), ELECTRON TRANSFER SUBUNIT-RELATED"/>
    <property type="match status" value="1"/>
</dbReference>
<evidence type="ECO:0000256" key="8">
    <source>
        <dbReference type="ARBA" id="ARBA00023004"/>
    </source>
</evidence>
<keyword evidence="4" id="KW-0001">2Fe-2S</keyword>
<reference evidence="12 13" key="1">
    <citation type="submission" date="2023-05" db="EMBL/GenBank/DDBJ databases">
        <title>Gordonibacter KGMB12511T sp. nov., isolated from faeces of healthy Korean.</title>
        <authorList>
            <person name="Kim H.S."/>
            <person name="Kim J.-S."/>
            <person name="Suh M.K."/>
            <person name="Eom M.K."/>
            <person name="Do H.E."/>
            <person name="Lee J.-S."/>
        </authorList>
    </citation>
    <scope>NUCLEOTIDE SEQUENCE [LARGE SCALE GENOMIC DNA]</scope>
    <source>
        <strain evidence="12 13">KGMB12511</strain>
    </source>
</reference>
<dbReference type="SUPFAM" id="SSF63380">
    <property type="entry name" value="Riboflavin synthase domain-like"/>
    <property type="match status" value="1"/>
</dbReference>
<dbReference type="PIRSF" id="PIRSF006816">
    <property type="entry name" value="Cyc3_hyd_g"/>
    <property type="match status" value="1"/>
</dbReference>
<evidence type="ECO:0000256" key="6">
    <source>
        <dbReference type="ARBA" id="ARBA00022827"/>
    </source>
</evidence>
<evidence type="ECO:0000256" key="7">
    <source>
        <dbReference type="ARBA" id="ARBA00022982"/>
    </source>
</evidence>
<dbReference type="Gene3D" id="2.40.30.10">
    <property type="entry name" value="Translation factors"/>
    <property type="match status" value="1"/>
</dbReference>
<keyword evidence="5" id="KW-0479">Metal-binding</keyword>
<evidence type="ECO:0000256" key="5">
    <source>
        <dbReference type="ARBA" id="ARBA00022723"/>
    </source>
</evidence>
<evidence type="ECO:0000313" key="12">
    <source>
        <dbReference type="EMBL" id="MDJ1649273.1"/>
    </source>
</evidence>
<evidence type="ECO:0000256" key="10">
    <source>
        <dbReference type="ARBA" id="ARBA00034078"/>
    </source>
</evidence>
<proteinExistence type="inferred from homology"/>
<feature type="domain" description="FAD-binding FR-type" evidence="11">
    <location>
        <begin position="3"/>
        <end position="119"/>
    </location>
</feature>
<dbReference type="InterPro" id="IPR012165">
    <property type="entry name" value="Cyt_c3_hydrogenase_gsu"/>
</dbReference>
<evidence type="ECO:0000259" key="11">
    <source>
        <dbReference type="PROSITE" id="PS51384"/>
    </source>
</evidence>
<dbReference type="SUPFAM" id="SSF52343">
    <property type="entry name" value="Ferredoxin reductase-like, C-terminal NADP-linked domain"/>
    <property type="match status" value="1"/>
</dbReference>
<evidence type="ECO:0000256" key="4">
    <source>
        <dbReference type="ARBA" id="ARBA00022714"/>
    </source>
</evidence>
<comment type="caution">
    <text evidence="12">The sequence shown here is derived from an EMBL/GenBank/DDBJ whole genome shotgun (WGS) entry which is preliminary data.</text>
</comment>
<dbReference type="InterPro" id="IPR050353">
    <property type="entry name" value="PyrK_electron_transfer"/>
</dbReference>
<dbReference type="CDD" id="cd06218">
    <property type="entry name" value="DHOD_e_trans"/>
    <property type="match status" value="1"/>
</dbReference>
<keyword evidence="9" id="KW-0411">Iron-sulfur</keyword>
<keyword evidence="6" id="KW-0274">FAD</keyword>
<dbReference type="InterPro" id="IPR001433">
    <property type="entry name" value="OxRdtase_FAD/NAD-bd"/>
</dbReference>
<dbReference type="Gene3D" id="2.10.240.10">
    <property type="entry name" value="Dihydroorotate dehydrogenase, electron transfer subunit"/>
    <property type="match status" value="1"/>
</dbReference>
<comment type="similarity">
    <text evidence="1">Belongs to the PyrK family.</text>
</comment>
<evidence type="ECO:0000256" key="9">
    <source>
        <dbReference type="ARBA" id="ARBA00023014"/>
    </source>
</evidence>
<gene>
    <name evidence="12" type="ORF">QNJ86_00515</name>
</gene>
<sequence>MALVNERARILENTCVGPNLYVMRLLSPTIATTLAPGQFVHMKIPGMEAHILRRPFSVYSCDRSARTLEILYQVVGFGSGHMRLLEPDVAACPAGLSTAECANLEAVELMGPVGRAWHPPADARRALLVGGGVGAAPLFMLAEQLVNAGVRTDVVLGAQTEDALSCRARYEALLAAAPTCDNAPRCATDDGSFGREGFCTSLVEEALAEAQAAGEPYDYLAVCGPEPLMKIVAAMAAEADVTCEVSLERRMACGIGACLSCVVDTVDGKQRACVDGPVFDAKKVIW</sequence>
<keyword evidence="13" id="KW-1185">Reference proteome</keyword>
<organism evidence="12 13">
    <name type="scientific">Gordonibacter faecis</name>
    <dbReference type="NCBI Taxonomy" id="3047475"/>
    <lineage>
        <taxon>Bacteria</taxon>
        <taxon>Bacillati</taxon>
        <taxon>Actinomycetota</taxon>
        <taxon>Coriobacteriia</taxon>
        <taxon>Eggerthellales</taxon>
        <taxon>Eggerthellaceae</taxon>
        <taxon>Gordonibacter</taxon>
    </lineage>
</organism>
<dbReference type="InterPro" id="IPR037117">
    <property type="entry name" value="Dihydroorotate_DH_ele_sf"/>
</dbReference>
<dbReference type="PANTHER" id="PTHR43513">
    <property type="entry name" value="DIHYDROOROTATE DEHYDROGENASE B (NAD(+)), ELECTRON TRANSFER SUBUNIT"/>
    <property type="match status" value="1"/>
</dbReference>
<dbReference type="Pfam" id="PF10418">
    <property type="entry name" value="DHODB_Fe-S_bind"/>
    <property type="match status" value="1"/>
</dbReference>
<evidence type="ECO:0000256" key="2">
    <source>
        <dbReference type="ARBA" id="ARBA00022448"/>
    </source>
</evidence>
<dbReference type="Proteomes" id="UP001232750">
    <property type="component" value="Unassembled WGS sequence"/>
</dbReference>
<dbReference type="RefSeq" id="WP_283830605.1">
    <property type="nucleotide sequence ID" value="NZ_JASJEU010000003.1"/>
</dbReference>
<dbReference type="PROSITE" id="PS51384">
    <property type="entry name" value="FAD_FR"/>
    <property type="match status" value="1"/>
</dbReference>
<dbReference type="Gene3D" id="3.40.50.80">
    <property type="entry name" value="Nucleotide-binding domain of ferredoxin-NADP reductase (FNR) module"/>
    <property type="match status" value="1"/>
</dbReference>
<protein>
    <submittedName>
        <fullName evidence="12">Dihydroorotate dehydrogenase electron transfer subunit</fullName>
    </submittedName>
</protein>
<accession>A0ABT7DIC0</accession>
<dbReference type="InterPro" id="IPR017927">
    <property type="entry name" value="FAD-bd_FR_type"/>
</dbReference>
<evidence type="ECO:0000256" key="1">
    <source>
        <dbReference type="ARBA" id="ARBA00006422"/>
    </source>
</evidence>
<dbReference type="InterPro" id="IPR017938">
    <property type="entry name" value="Riboflavin_synthase-like_b-brl"/>
</dbReference>
<evidence type="ECO:0000313" key="13">
    <source>
        <dbReference type="Proteomes" id="UP001232750"/>
    </source>
</evidence>
<dbReference type="InterPro" id="IPR019480">
    <property type="entry name" value="Dihydroorotate_DH_Fe-S-bd"/>
</dbReference>
<comment type="cofactor">
    <cofactor evidence="10">
        <name>[2Fe-2S] cluster</name>
        <dbReference type="ChEBI" id="CHEBI:190135"/>
    </cofactor>
</comment>
<keyword evidence="8" id="KW-0408">Iron</keyword>
<dbReference type="InterPro" id="IPR039261">
    <property type="entry name" value="FNR_nucleotide-bd"/>
</dbReference>
<keyword evidence="7" id="KW-0249">Electron transport</keyword>
<evidence type="ECO:0000256" key="3">
    <source>
        <dbReference type="ARBA" id="ARBA00022630"/>
    </source>
</evidence>
<keyword evidence="3" id="KW-0285">Flavoprotein</keyword>